<dbReference type="Gene3D" id="1.10.10.10">
    <property type="entry name" value="Winged helix-like DNA-binding domain superfamily/Winged helix DNA-binding domain"/>
    <property type="match status" value="1"/>
</dbReference>
<dbReference type="PANTHER" id="PTHR43712">
    <property type="entry name" value="PUTATIVE (AFU_ORTHOLOGUE AFUA_4G14580)-RELATED"/>
    <property type="match status" value="1"/>
</dbReference>
<evidence type="ECO:0000256" key="2">
    <source>
        <dbReference type="ARBA" id="ARBA00022679"/>
    </source>
</evidence>
<evidence type="ECO:0000256" key="1">
    <source>
        <dbReference type="ARBA" id="ARBA00022603"/>
    </source>
</evidence>
<evidence type="ECO:0000256" key="3">
    <source>
        <dbReference type="ARBA" id="ARBA00022691"/>
    </source>
</evidence>
<dbReference type="SUPFAM" id="SSF53335">
    <property type="entry name" value="S-adenosyl-L-methionine-dependent methyltransferases"/>
    <property type="match status" value="1"/>
</dbReference>
<dbReference type="Pfam" id="PF08100">
    <property type="entry name" value="Dimerisation"/>
    <property type="match status" value="1"/>
</dbReference>
<dbReference type="InterPro" id="IPR001077">
    <property type="entry name" value="COMT_C"/>
</dbReference>
<dbReference type="InterPro" id="IPR016461">
    <property type="entry name" value="COMT-like"/>
</dbReference>
<dbReference type="InterPro" id="IPR036390">
    <property type="entry name" value="WH_DNA-bd_sf"/>
</dbReference>
<evidence type="ECO:0000313" key="8">
    <source>
        <dbReference type="Proteomes" id="UP000242519"/>
    </source>
</evidence>
<evidence type="ECO:0000313" key="7">
    <source>
        <dbReference type="EMBL" id="OWP01906.1"/>
    </source>
</evidence>
<dbReference type="PROSITE" id="PS51683">
    <property type="entry name" value="SAM_OMT_II"/>
    <property type="match status" value="1"/>
</dbReference>
<dbReference type="Gene3D" id="3.40.50.150">
    <property type="entry name" value="Vaccinia Virus protein VP39"/>
    <property type="match status" value="1"/>
</dbReference>
<keyword evidence="2" id="KW-0808">Transferase</keyword>
<evidence type="ECO:0000259" key="6">
    <source>
        <dbReference type="Pfam" id="PF08100"/>
    </source>
</evidence>
<keyword evidence="3" id="KW-0949">S-adenosyl-L-methionine</keyword>
<dbReference type="PANTHER" id="PTHR43712:SF18">
    <property type="entry name" value="PUTATIVE (AFU_ORTHOLOGUE AFUA_4G14240)-RELATED"/>
    <property type="match status" value="1"/>
</dbReference>
<comment type="caution">
    <text evidence="7">The sequence shown here is derived from an EMBL/GenBank/DDBJ whole genome shotgun (WGS) entry which is preliminary data.</text>
</comment>
<feature type="region of interest" description="Disordered" evidence="4">
    <location>
        <begin position="1"/>
        <end position="20"/>
    </location>
</feature>
<evidence type="ECO:0000259" key="5">
    <source>
        <dbReference type="Pfam" id="PF00891"/>
    </source>
</evidence>
<dbReference type="GO" id="GO:0032259">
    <property type="term" value="P:methylation"/>
    <property type="evidence" value="ECO:0007669"/>
    <property type="project" value="UniProtKB-KW"/>
</dbReference>
<dbReference type="Pfam" id="PF00891">
    <property type="entry name" value="Methyltransf_2"/>
    <property type="match status" value="1"/>
</dbReference>
<dbReference type="Proteomes" id="UP000242519">
    <property type="component" value="Unassembled WGS sequence"/>
</dbReference>
<protein>
    <submittedName>
        <fullName evidence="7">O-methyltransferase</fullName>
    </submittedName>
</protein>
<dbReference type="InParanoid" id="A0A218Z3U7"/>
<dbReference type="GO" id="GO:0008171">
    <property type="term" value="F:O-methyltransferase activity"/>
    <property type="evidence" value="ECO:0007669"/>
    <property type="project" value="InterPro"/>
</dbReference>
<dbReference type="InterPro" id="IPR012967">
    <property type="entry name" value="COMT_dimerisation"/>
</dbReference>
<accession>A0A218Z3U7</accession>
<dbReference type="EMBL" id="MZNU01000257">
    <property type="protein sequence ID" value="OWP01906.1"/>
    <property type="molecule type" value="Genomic_DNA"/>
</dbReference>
<evidence type="ECO:0000256" key="4">
    <source>
        <dbReference type="SAM" id="MobiDB-lite"/>
    </source>
</evidence>
<feature type="domain" description="O-methyltransferase C-terminal" evidence="5">
    <location>
        <begin position="196"/>
        <end position="399"/>
    </location>
</feature>
<dbReference type="InterPro" id="IPR036388">
    <property type="entry name" value="WH-like_DNA-bd_sf"/>
</dbReference>
<feature type="domain" description="O-methyltransferase dimerisation" evidence="6">
    <location>
        <begin position="85"/>
        <end position="156"/>
    </location>
</feature>
<keyword evidence="1" id="KW-0489">Methyltransferase</keyword>
<dbReference type="OrthoDB" id="2410195at2759"/>
<name>A0A218Z3U7_9HELO</name>
<organism evidence="7 8">
    <name type="scientific">Diplocarpon coronariae</name>
    <dbReference type="NCBI Taxonomy" id="2795749"/>
    <lineage>
        <taxon>Eukaryota</taxon>
        <taxon>Fungi</taxon>
        <taxon>Dikarya</taxon>
        <taxon>Ascomycota</taxon>
        <taxon>Pezizomycotina</taxon>
        <taxon>Leotiomycetes</taxon>
        <taxon>Helotiales</taxon>
        <taxon>Drepanopezizaceae</taxon>
        <taxon>Diplocarpon</taxon>
    </lineage>
</organism>
<dbReference type="GO" id="GO:0046983">
    <property type="term" value="F:protein dimerization activity"/>
    <property type="evidence" value="ECO:0007669"/>
    <property type="project" value="InterPro"/>
</dbReference>
<sequence length="420" mass="46093">MSKHTEKLAGTPPGLPPFEPPLLSLNSISATIQASITEYEHAKTPEEKAIALQRIQFSSAKLSAATTPVQQQFMEINFRPNLNVAIRIALEMDLFSALPASGEPSTVADLAAATNSEPEFLHRIARTLSAFSVLRESSNPPSLPTYSHAPYSRFLTLPPAQAFTRHLFDDMLHAQANSAVGFYLKHGFKNPIDAQNSPFTFAHGEVDKGIFDILEENPRSMALFNSAMAIHATVGMREVAQAYPFDKLVPNKEGFVLVDVGGGKGQMLNEIRAAYPDLQGSLALEDMKVVLDGGVIVSSDVKLQPFDFFKEQQPIRGSNYLLKFILHDWPDASCHTILRNLAPALRSSPSSRLLICELILPDRNPSIGHVLRDMNMLVIGGKERSKAQWSRLLGEAGYRVVDWYGVDNAGCGIIEAVIDE</sequence>
<reference evidence="7 8" key="1">
    <citation type="submission" date="2017-04" db="EMBL/GenBank/DDBJ databases">
        <title>Draft genome sequence of Marssonina coronaria NL1: causal agent of apple blotch.</title>
        <authorList>
            <person name="Cheng Q."/>
        </authorList>
    </citation>
    <scope>NUCLEOTIDE SEQUENCE [LARGE SCALE GENOMIC DNA]</scope>
    <source>
        <strain evidence="7 8">NL1</strain>
    </source>
</reference>
<keyword evidence="8" id="KW-1185">Reference proteome</keyword>
<proteinExistence type="predicted"/>
<dbReference type="SUPFAM" id="SSF46785">
    <property type="entry name" value="Winged helix' DNA-binding domain"/>
    <property type="match status" value="1"/>
</dbReference>
<gene>
    <name evidence="7" type="ORF">B2J93_4756</name>
</gene>
<dbReference type="AlphaFoldDB" id="A0A218Z3U7"/>
<dbReference type="InterPro" id="IPR029063">
    <property type="entry name" value="SAM-dependent_MTases_sf"/>
</dbReference>